<feature type="transmembrane region" description="Helical" evidence="7">
    <location>
        <begin position="180"/>
        <end position="202"/>
    </location>
</feature>
<dbReference type="Proteomes" id="UP001265259">
    <property type="component" value="Unassembled WGS sequence"/>
</dbReference>
<evidence type="ECO:0000313" key="9">
    <source>
        <dbReference type="EMBL" id="MDT0683266.1"/>
    </source>
</evidence>
<feature type="transmembrane region" description="Helical" evidence="7">
    <location>
        <begin position="35"/>
        <end position="52"/>
    </location>
</feature>
<dbReference type="Gene3D" id="3.30.70.1450">
    <property type="entry name" value="Regulator of K+ conductance, C-terminal domain"/>
    <property type="match status" value="2"/>
</dbReference>
<feature type="transmembrane region" description="Helical" evidence="7">
    <location>
        <begin position="12"/>
        <end position="28"/>
    </location>
</feature>
<feature type="domain" description="RCK C-terminal" evidence="8">
    <location>
        <begin position="300"/>
        <end position="384"/>
    </location>
</feature>
<dbReference type="PANTHER" id="PTHR43652">
    <property type="entry name" value="BASIC AMINO ACID ANTIPORTER YFCC-RELATED"/>
    <property type="match status" value="1"/>
</dbReference>
<dbReference type="Pfam" id="PF02080">
    <property type="entry name" value="TrkA_C"/>
    <property type="match status" value="2"/>
</dbReference>
<keyword evidence="10" id="KW-1185">Reference proteome</keyword>
<evidence type="ECO:0000313" key="10">
    <source>
        <dbReference type="Proteomes" id="UP001265259"/>
    </source>
</evidence>
<dbReference type="InterPro" id="IPR036721">
    <property type="entry name" value="RCK_C_sf"/>
</dbReference>
<dbReference type="InterPro" id="IPR051679">
    <property type="entry name" value="DASS-Related_Transporters"/>
</dbReference>
<keyword evidence="2" id="KW-0813">Transport</keyword>
<evidence type="ECO:0000256" key="1">
    <source>
        <dbReference type="ARBA" id="ARBA00004141"/>
    </source>
</evidence>
<dbReference type="InterPro" id="IPR006037">
    <property type="entry name" value="RCK_C"/>
</dbReference>
<reference evidence="9 10" key="1">
    <citation type="submission" date="2023-09" db="EMBL/GenBank/DDBJ databases">
        <authorList>
            <person name="Rey-Velasco X."/>
        </authorList>
    </citation>
    <scope>NUCLEOTIDE SEQUENCE [LARGE SCALE GENOMIC DNA]</scope>
    <source>
        <strain evidence="9 10">F158</strain>
    </source>
</reference>
<gene>
    <name evidence="9" type="ORF">RM543_11255</name>
</gene>
<dbReference type="Pfam" id="PF03600">
    <property type="entry name" value="CitMHS"/>
    <property type="match status" value="1"/>
</dbReference>
<keyword evidence="4" id="KW-0677">Repeat</keyword>
<protein>
    <submittedName>
        <fullName evidence="9">SLC13 family permease</fullName>
    </submittedName>
</protein>
<feature type="transmembrane region" description="Helical" evidence="7">
    <location>
        <begin position="64"/>
        <end position="86"/>
    </location>
</feature>
<organism evidence="9 10">
    <name type="scientific">Tropicimonas omnivorans</name>
    <dbReference type="NCBI Taxonomy" id="3075590"/>
    <lineage>
        <taxon>Bacteria</taxon>
        <taxon>Pseudomonadati</taxon>
        <taxon>Pseudomonadota</taxon>
        <taxon>Alphaproteobacteria</taxon>
        <taxon>Rhodobacterales</taxon>
        <taxon>Roseobacteraceae</taxon>
        <taxon>Tropicimonas</taxon>
    </lineage>
</organism>
<sequence length="592" mass="63190">MIADLLSGPGEAILSGVIVASMFVMFLRERFPAEVVALGGAAAMLLTGIVPYETARETLANPAPWTILLMFMVMGGLVRTGSLEALTQLAERQVDARPIVTLAGLIVCVALGSAFMNNTPVVVVMIPVFVQVAHRLGVAPSKLLIPLSYAAILGGTITLIGTSTNLLVDGVARQRGMEPFSIFEIAPLGLVQLALGLLYIALVGRRILPERTSLGGTLANRRKMRYFTEVALPEGSPLIGKHAVEVEAFRREGVRLVDVLRGDASLRRDMAAVILEVGDRVVLRTEMAELLSLQENKQLRALDKLSSTETQTVEVLIQPGARMVGRSLGAMRLRRRYGVYPLAVHRRSQNIGRKLDDVVVRVGDTLLLEGAPADIERLAADMDLVDVSRPTERAFRRGHWPIAVGALSGVVLLAALGVAPILVLALGAVALILLARCVDAEEAFSFVDGRLLALIFAMLVVGAGLEASGAVAYLVEGIEPWLTGLPPMAVVFAVYVITSILTETISNNAVAVIVTPIAIELALALGFDPRPLVVAVMFAASSAFSTPIGYQTNMMVYGPGGYRFADFLKVGIPLNLLLACSASVLIPLIWQM</sequence>
<keyword evidence="5 7" id="KW-1133">Transmembrane helix</keyword>
<evidence type="ECO:0000256" key="7">
    <source>
        <dbReference type="SAM" id="Phobius"/>
    </source>
</evidence>
<keyword evidence="6 7" id="KW-0472">Membrane</keyword>
<evidence type="ECO:0000259" key="8">
    <source>
        <dbReference type="PROSITE" id="PS51202"/>
    </source>
</evidence>
<comment type="subcellular location">
    <subcellularLocation>
        <location evidence="1">Membrane</location>
        <topology evidence="1">Multi-pass membrane protein</topology>
    </subcellularLocation>
</comment>
<evidence type="ECO:0000256" key="2">
    <source>
        <dbReference type="ARBA" id="ARBA00022448"/>
    </source>
</evidence>
<name>A0ABU3DHS0_9RHOB</name>
<feature type="transmembrane region" description="Helical" evidence="7">
    <location>
        <begin position="570"/>
        <end position="590"/>
    </location>
</feature>
<evidence type="ECO:0000256" key="5">
    <source>
        <dbReference type="ARBA" id="ARBA00022989"/>
    </source>
</evidence>
<dbReference type="RefSeq" id="WP_311691662.1">
    <property type="nucleotide sequence ID" value="NZ_JAVRHL010000003.1"/>
</dbReference>
<dbReference type="InterPro" id="IPR031312">
    <property type="entry name" value="Na/sul_symport_CS"/>
</dbReference>
<feature type="transmembrane region" description="Helical" evidence="7">
    <location>
        <begin position="532"/>
        <end position="550"/>
    </location>
</feature>
<feature type="domain" description="RCK C-terminal" evidence="8">
    <location>
        <begin position="215"/>
        <end position="299"/>
    </location>
</feature>
<evidence type="ECO:0000256" key="6">
    <source>
        <dbReference type="ARBA" id="ARBA00023136"/>
    </source>
</evidence>
<feature type="transmembrane region" description="Helical" evidence="7">
    <location>
        <begin position="421"/>
        <end position="439"/>
    </location>
</feature>
<dbReference type="PANTHER" id="PTHR43652:SF2">
    <property type="entry name" value="BASIC AMINO ACID ANTIPORTER YFCC-RELATED"/>
    <property type="match status" value="1"/>
</dbReference>
<accession>A0ABU3DHS0</accession>
<dbReference type="EMBL" id="JAVRHL010000003">
    <property type="protein sequence ID" value="MDT0683266.1"/>
    <property type="molecule type" value="Genomic_DNA"/>
</dbReference>
<proteinExistence type="predicted"/>
<dbReference type="PROSITE" id="PS51202">
    <property type="entry name" value="RCK_C"/>
    <property type="match status" value="2"/>
</dbReference>
<feature type="transmembrane region" description="Helical" evidence="7">
    <location>
        <begin position="150"/>
        <end position="168"/>
    </location>
</feature>
<feature type="transmembrane region" description="Helical" evidence="7">
    <location>
        <begin position="508"/>
        <end position="526"/>
    </location>
</feature>
<dbReference type="InterPro" id="IPR004680">
    <property type="entry name" value="Cit_transptr-like_dom"/>
</dbReference>
<feature type="transmembrane region" description="Helical" evidence="7">
    <location>
        <begin position="98"/>
        <end position="115"/>
    </location>
</feature>
<dbReference type="SUPFAM" id="SSF116726">
    <property type="entry name" value="TrkA C-terminal domain-like"/>
    <property type="match status" value="2"/>
</dbReference>
<dbReference type="PROSITE" id="PS01271">
    <property type="entry name" value="NA_SULFATE"/>
    <property type="match status" value="1"/>
</dbReference>
<evidence type="ECO:0000256" key="4">
    <source>
        <dbReference type="ARBA" id="ARBA00022737"/>
    </source>
</evidence>
<keyword evidence="3 7" id="KW-0812">Transmembrane</keyword>
<feature type="transmembrane region" description="Helical" evidence="7">
    <location>
        <begin position="451"/>
        <end position="475"/>
    </location>
</feature>
<comment type="caution">
    <text evidence="9">The sequence shown here is derived from an EMBL/GenBank/DDBJ whole genome shotgun (WGS) entry which is preliminary data.</text>
</comment>
<evidence type="ECO:0000256" key="3">
    <source>
        <dbReference type="ARBA" id="ARBA00022692"/>
    </source>
</evidence>
<feature type="transmembrane region" description="Helical" evidence="7">
    <location>
        <begin position="481"/>
        <end position="501"/>
    </location>
</feature>